<sequence>MLSDINEKVMELKNDEKKINDFIEEYKPFIIAYCNKSLKRYIDTTNDDEYSIALMAFYEAIKGYNIDKGSFLSYSQRVIKLRLI</sequence>
<dbReference type="GO" id="GO:0003700">
    <property type="term" value="F:DNA-binding transcription factor activity"/>
    <property type="evidence" value="ECO:0007669"/>
    <property type="project" value="InterPro"/>
</dbReference>
<evidence type="ECO:0000259" key="1">
    <source>
        <dbReference type="Pfam" id="PF04542"/>
    </source>
</evidence>
<dbReference type="RefSeq" id="WP_322459696.1">
    <property type="nucleotide sequence ID" value="NZ_WNVC01001683.1"/>
</dbReference>
<name>A0AAW9IGV9_CLOPF</name>
<evidence type="ECO:0000313" key="3">
    <source>
        <dbReference type="Proteomes" id="UP001291306"/>
    </source>
</evidence>
<dbReference type="Gene3D" id="1.10.1740.10">
    <property type="match status" value="1"/>
</dbReference>
<gene>
    <name evidence="2" type="ORF">GNF79_22025</name>
</gene>
<dbReference type="InterPro" id="IPR007627">
    <property type="entry name" value="RNA_pol_sigma70_r2"/>
</dbReference>
<dbReference type="Proteomes" id="UP001291306">
    <property type="component" value="Unassembled WGS sequence"/>
</dbReference>
<feature type="non-terminal residue" evidence="2">
    <location>
        <position position="84"/>
    </location>
</feature>
<organism evidence="2 3">
    <name type="scientific">Clostridium perfringens</name>
    <dbReference type="NCBI Taxonomy" id="1502"/>
    <lineage>
        <taxon>Bacteria</taxon>
        <taxon>Bacillati</taxon>
        <taxon>Bacillota</taxon>
        <taxon>Clostridia</taxon>
        <taxon>Eubacteriales</taxon>
        <taxon>Clostridiaceae</taxon>
        <taxon>Clostridium</taxon>
    </lineage>
</organism>
<feature type="domain" description="RNA polymerase sigma-70 region 2" evidence="1">
    <location>
        <begin position="22"/>
        <end position="83"/>
    </location>
</feature>
<reference evidence="2" key="1">
    <citation type="submission" date="2019-11" db="EMBL/GenBank/DDBJ databases">
        <title>Characterization of Clostridium perfringens isolates from swine manure treated agricultural soils.</title>
        <authorList>
            <person name="Wushke S.T."/>
        </authorList>
    </citation>
    <scope>NUCLEOTIDE SEQUENCE</scope>
    <source>
        <strain evidence="2">X26</strain>
    </source>
</reference>
<dbReference type="EMBL" id="WNVC01001683">
    <property type="protein sequence ID" value="MDZ5001680.1"/>
    <property type="molecule type" value="Genomic_DNA"/>
</dbReference>
<dbReference type="Pfam" id="PF04542">
    <property type="entry name" value="Sigma70_r2"/>
    <property type="match status" value="1"/>
</dbReference>
<protein>
    <submittedName>
        <fullName evidence="2">RNA polymerase subunit sigma</fullName>
    </submittedName>
</protein>
<comment type="caution">
    <text evidence="2">The sequence shown here is derived from an EMBL/GenBank/DDBJ whole genome shotgun (WGS) entry which is preliminary data.</text>
</comment>
<accession>A0AAW9IGV9</accession>
<evidence type="ECO:0000313" key="2">
    <source>
        <dbReference type="EMBL" id="MDZ5001680.1"/>
    </source>
</evidence>
<dbReference type="InterPro" id="IPR013325">
    <property type="entry name" value="RNA_pol_sigma_r2"/>
</dbReference>
<dbReference type="SUPFAM" id="SSF88946">
    <property type="entry name" value="Sigma2 domain of RNA polymerase sigma factors"/>
    <property type="match status" value="1"/>
</dbReference>
<dbReference type="GO" id="GO:0006352">
    <property type="term" value="P:DNA-templated transcription initiation"/>
    <property type="evidence" value="ECO:0007669"/>
    <property type="project" value="InterPro"/>
</dbReference>
<proteinExistence type="predicted"/>
<dbReference type="AlphaFoldDB" id="A0AAW9IGV9"/>